<gene>
    <name evidence="1" type="ordered locus">Varpa_2035</name>
</gene>
<organism evidence="1 2">
    <name type="scientific">Variovorax paradoxus (strain EPS)</name>
    <dbReference type="NCBI Taxonomy" id="595537"/>
    <lineage>
        <taxon>Bacteria</taxon>
        <taxon>Pseudomonadati</taxon>
        <taxon>Pseudomonadota</taxon>
        <taxon>Betaproteobacteria</taxon>
        <taxon>Burkholderiales</taxon>
        <taxon>Comamonadaceae</taxon>
        <taxon>Variovorax</taxon>
    </lineage>
</organism>
<dbReference type="AlphaFoldDB" id="E6V9V4"/>
<reference evidence="1 2" key="2">
    <citation type="journal article" date="2013" name="Genome Announc.">
        <title>Genome of the Root-Associated Plant Growth-Promoting Bacterium Variovorax paradoxus Strain EPS.</title>
        <authorList>
            <person name="Han J.I."/>
            <person name="Spain J.C."/>
            <person name="Leadbetter J.R."/>
            <person name="Ovchinnikova G."/>
            <person name="Goodwin L.A."/>
            <person name="Han C.S."/>
            <person name="Woyke T."/>
            <person name="Davenport K.W."/>
            <person name="Orwin P.M."/>
        </authorList>
    </citation>
    <scope>NUCLEOTIDE SEQUENCE [LARGE SCALE GENOMIC DNA]</scope>
    <source>
        <strain evidence="1 2">EPS</strain>
    </source>
</reference>
<dbReference type="Proteomes" id="UP000008917">
    <property type="component" value="Chromosome"/>
</dbReference>
<protein>
    <submittedName>
        <fullName evidence="1">Uncharacterized protein</fullName>
    </submittedName>
</protein>
<dbReference type="EMBL" id="CP002417">
    <property type="protein sequence ID" value="ADU36242.1"/>
    <property type="molecule type" value="Genomic_DNA"/>
</dbReference>
<evidence type="ECO:0000313" key="1">
    <source>
        <dbReference type="EMBL" id="ADU36242.1"/>
    </source>
</evidence>
<dbReference type="KEGG" id="vpe:Varpa_2035"/>
<name>E6V9V4_VARPE</name>
<reference evidence="2" key="1">
    <citation type="submission" date="2010-12" db="EMBL/GenBank/DDBJ databases">
        <title>Complete sequence of Variovorax paradoxus EPS.</title>
        <authorList>
            <consortium name="US DOE Joint Genome Institute"/>
            <person name="Lucas S."/>
            <person name="Copeland A."/>
            <person name="Lapidus A."/>
            <person name="Cheng J.-F."/>
            <person name="Goodwin L."/>
            <person name="Pitluck S."/>
            <person name="Teshima H."/>
            <person name="Detter J.C."/>
            <person name="Han C."/>
            <person name="Tapia R."/>
            <person name="Land M."/>
            <person name="Hauser L."/>
            <person name="Kyrpides N."/>
            <person name="Ivanova N."/>
            <person name="Ovchinnikova G."/>
            <person name="Orwin P."/>
            <person name="Han J.-I.G."/>
            <person name="Woyke T."/>
        </authorList>
    </citation>
    <scope>NUCLEOTIDE SEQUENCE [LARGE SCALE GENOMIC DNA]</scope>
    <source>
        <strain evidence="2">EPS</strain>
    </source>
</reference>
<proteinExistence type="predicted"/>
<sequence>MGKASYHKATVTLKLPSATAPDAELTALRAAGIPVDDLGVPASGYLHMRTTRDYRSHIFRWFAGSGGVGAGGDAMQRVTFPPVDRTCRLFWRDDRP</sequence>
<accession>E6V9V4</accession>
<dbReference type="HOGENOM" id="CLU_183871_0_0_4"/>
<evidence type="ECO:0000313" key="2">
    <source>
        <dbReference type="Proteomes" id="UP000008917"/>
    </source>
</evidence>